<protein>
    <submittedName>
        <fullName evidence="2">Uncharacterized protein</fullName>
    </submittedName>
</protein>
<dbReference type="AlphaFoldDB" id="A0A7I7MSF0"/>
<evidence type="ECO:0000256" key="1">
    <source>
        <dbReference type="SAM" id="MobiDB-lite"/>
    </source>
</evidence>
<gene>
    <name evidence="2" type="ORF">MSHI_27860</name>
</gene>
<dbReference type="EMBL" id="AP022575">
    <property type="protein sequence ID" value="BBX74880.1"/>
    <property type="molecule type" value="Genomic_DNA"/>
</dbReference>
<dbReference type="KEGG" id="mshj:MSHI_27860"/>
<keyword evidence="3" id="KW-1185">Reference proteome</keyword>
<sequence length="178" mass="19668">MTAAHVREVVKRLQETGQHRPGDPDILIVFDAGHHITRLDPPPGPHTDQLKREERVVDITRLDPPPGPHTRAGRPLDLASRSWVWAAMISHVQDLAEDLRRPWEKPAAQPRRLTPARVRQGCRNLRPTTPLPAGAPKPSRPGPGRPPGTKNKQCAARHDVGKHATTRPSKPDTGQKSS</sequence>
<dbReference type="RefSeq" id="WP_197745480.1">
    <property type="nucleotide sequence ID" value="NZ_AP022575.1"/>
</dbReference>
<evidence type="ECO:0000313" key="2">
    <source>
        <dbReference type="EMBL" id="BBX74880.1"/>
    </source>
</evidence>
<dbReference type="Proteomes" id="UP000467236">
    <property type="component" value="Chromosome"/>
</dbReference>
<name>A0A7I7MSF0_9MYCO</name>
<reference evidence="2 3" key="1">
    <citation type="journal article" date="2019" name="Emerg. Microbes Infect.">
        <title>Comprehensive subspecies identification of 175 nontuberculous mycobacteria species based on 7547 genomic profiles.</title>
        <authorList>
            <person name="Matsumoto Y."/>
            <person name="Kinjo T."/>
            <person name="Motooka D."/>
            <person name="Nabeya D."/>
            <person name="Jung N."/>
            <person name="Uechi K."/>
            <person name="Horii T."/>
            <person name="Iida T."/>
            <person name="Fujita J."/>
            <person name="Nakamura S."/>
        </authorList>
    </citation>
    <scope>NUCLEOTIDE SEQUENCE [LARGE SCALE GENOMIC DNA]</scope>
    <source>
        <strain evidence="2 3">JCM 14233</strain>
    </source>
</reference>
<accession>A0A7I7MSF0</accession>
<evidence type="ECO:0000313" key="3">
    <source>
        <dbReference type="Proteomes" id="UP000467236"/>
    </source>
</evidence>
<feature type="compositionally biased region" description="Polar residues" evidence="1">
    <location>
        <begin position="166"/>
        <end position="178"/>
    </location>
</feature>
<organism evidence="2 3">
    <name type="scientific">Mycobacterium shinjukuense</name>
    <dbReference type="NCBI Taxonomy" id="398694"/>
    <lineage>
        <taxon>Bacteria</taxon>
        <taxon>Bacillati</taxon>
        <taxon>Actinomycetota</taxon>
        <taxon>Actinomycetes</taxon>
        <taxon>Mycobacteriales</taxon>
        <taxon>Mycobacteriaceae</taxon>
        <taxon>Mycobacterium</taxon>
    </lineage>
</organism>
<proteinExistence type="predicted"/>
<feature type="region of interest" description="Disordered" evidence="1">
    <location>
        <begin position="106"/>
        <end position="178"/>
    </location>
</feature>
<feature type="compositionally biased region" description="Pro residues" evidence="1">
    <location>
        <begin position="129"/>
        <end position="146"/>
    </location>
</feature>